<evidence type="ECO:0000313" key="3">
    <source>
        <dbReference type="Proteomes" id="UP000252167"/>
    </source>
</evidence>
<dbReference type="GO" id="GO:0009231">
    <property type="term" value="P:riboflavin biosynthetic process"/>
    <property type="evidence" value="ECO:0007669"/>
    <property type="project" value="InterPro"/>
</dbReference>
<protein>
    <submittedName>
        <fullName evidence="2">Deaminase</fullName>
    </submittedName>
</protein>
<dbReference type="RefSeq" id="WP_113606249.1">
    <property type="nucleotide sequence ID" value="NZ_POAF01000001.1"/>
</dbReference>
<gene>
    <name evidence="2" type="ORF">C1H84_00380</name>
</gene>
<dbReference type="Gene3D" id="3.40.430.10">
    <property type="entry name" value="Dihydrofolate Reductase, subunit A"/>
    <property type="match status" value="1"/>
</dbReference>
<proteinExistence type="predicted"/>
<dbReference type="GO" id="GO:0008703">
    <property type="term" value="F:5-amino-6-(5-phosphoribosylamino)uracil reductase activity"/>
    <property type="evidence" value="ECO:0007669"/>
    <property type="project" value="InterPro"/>
</dbReference>
<accession>A0A365YNH1</accession>
<comment type="caution">
    <text evidence="2">The sequence shown here is derived from an EMBL/GenBank/DDBJ whole genome shotgun (WGS) entry which is preliminary data.</text>
</comment>
<dbReference type="InterPro" id="IPR024072">
    <property type="entry name" value="DHFR-like_dom_sf"/>
</dbReference>
<feature type="domain" description="Bacterial bifunctional deaminase-reductase C-terminal" evidence="1">
    <location>
        <begin position="5"/>
        <end position="170"/>
    </location>
</feature>
<name>A0A365YNH1_9MICC</name>
<evidence type="ECO:0000259" key="1">
    <source>
        <dbReference type="Pfam" id="PF01872"/>
    </source>
</evidence>
<dbReference type="SUPFAM" id="SSF53597">
    <property type="entry name" value="Dihydrofolate reductase-like"/>
    <property type="match status" value="1"/>
</dbReference>
<organism evidence="2 3">
    <name type="scientific">Glutamicibacter soli</name>
    <dbReference type="NCBI Taxonomy" id="453836"/>
    <lineage>
        <taxon>Bacteria</taxon>
        <taxon>Bacillati</taxon>
        <taxon>Actinomycetota</taxon>
        <taxon>Actinomycetes</taxon>
        <taxon>Micrococcales</taxon>
        <taxon>Micrococcaceae</taxon>
        <taxon>Glutamicibacter</taxon>
    </lineage>
</organism>
<sequence>MGRIVAVNFVSIDGVMQAPLSAEEDRDGGFTAGGWAAAAGDDTVDAVMRKLTTSAAGMLLGRRTYDIFTEAWSQADAADPSIASMNRMPKYVVTRNTDRLAWANSRRLGGDLASGVREVRESTEGRLVVFGSGQLVQALAKNDLIDEYTLLQHPIVLGSGKRLFGVDGHRTDFILSGSLISPAGVAILTYQRSVNP</sequence>
<dbReference type="InterPro" id="IPR002734">
    <property type="entry name" value="RibDG_C"/>
</dbReference>
<evidence type="ECO:0000313" key="2">
    <source>
        <dbReference type="EMBL" id="RBM03800.1"/>
    </source>
</evidence>
<reference evidence="2 3" key="1">
    <citation type="submission" date="2018-01" db="EMBL/GenBank/DDBJ databases">
        <title>Glutamicibacter soli strain NHPC-3 Whole genome sequence and assembly.</title>
        <authorList>
            <person name="Choudhury P."/>
            <person name="Gupta D."/>
            <person name="Sengupta K."/>
            <person name="Jawed A."/>
            <person name="Sultana N."/>
            <person name="Saha P."/>
        </authorList>
    </citation>
    <scope>NUCLEOTIDE SEQUENCE [LARGE SCALE GENOMIC DNA]</scope>
    <source>
        <strain evidence="2 3">NHPC-3</strain>
    </source>
</reference>
<dbReference type="Pfam" id="PF01872">
    <property type="entry name" value="RibD_C"/>
    <property type="match status" value="1"/>
</dbReference>
<dbReference type="Proteomes" id="UP000252167">
    <property type="component" value="Unassembled WGS sequence"/>
</dbReference>
<dbReference type="EMBL" id="POAF01000001">
    <property type="protein sequence ID" value="RBM03800.1"/>
    <property type="molecule type" value="Genomic_DNA"/>
</dbReference>
<dbReference type="AlphaFoldDB" id="A0A365YNH1"/>
<keyword evidence="3" id="KW-1185">Reference proteome</keyword>